<dbReference type="Pfam" id="PF08240">
    <property type="entry name" value="ADH_N"/>
    <property type="match status" value="1"/>
</dbReference>
<dbReference type="SUPFAM" id="SSF50129">
    <property type="entry name" value="GroES-like"/>
    <property type="match status" value="1"/>
</dbReference>
<evidence type="ECO:0000256" key="2">
    <source>
        <dbReference type="ARBA" id="ARBA00022833"/>
    </source>
</evidence>
<dbReference type="Gene3D" id="3.40.50.720">
    <property type="entry name" value="NAD(P)-binding Rossmann-like Domain"/>
    <property type="match status" value="1"/>
</dbReference>
<dbReference type="PANTHER" id="PTHR43401">
    <property type="entry name" value="L-THREONINE 3-DEHYDROGENASE"/>
    <property type="match status" value="1"/>
</dbReference>
<evidence type="ECO:0000259" key="5">
    <source>
        <dbReference type="Pfam" id="PF00107"/>
    </source>
</evidence>
<dbReference type="InterPro" id="IPR013149">
    <property type="entry name" value="ADH-like_C"/>
</dbReference>
<dbReference type="PROSITE" id="PS00059">
    <property type="entry name" value="ADH_ZINC"/>
    <property type="match status" value="1"/>
</dbReference>
<evidence type="ECO:0000256" key="4">
    <source>
        <dbReference type="RuleBase" id="RU361277"/>
    </source>
</evidence>
<dbReference type="Pfam" id="PF00107">
    <property type="entry name" value="ADH_zinc_N"/>
    <property type="match status" value="1"/>
</dbReference>
<sequence length="408" mass="44035">MDSNQINDIVRQVLAEMNGAKPATPAAPAACNNAPKIPTTAKVAMLTGLKNIEVKEFPIPELGDDDILVQVEGAGVCGTDVHEWKMDPFGIIPVVLGHEGTGTVIAKGKNVTCDTSGKPLNIGDKIVTSVMSCGECGICRMHPENTNLCDGQGVFGLVQDSDHNHLTGWFATHMVIKGDKNPTYFVVNDLNLKERMLLELVTVCVHALERGKSTGLLNFASTVVLQGCGPVGLTMLSVLTVAGINNVIAIDGNAQRLEMAKKLGANMTINFSEVKDLEERVKMVKESSLTGLGADFIYQCTGAPKAAADAYEYIRRGGGFCEMGFFVNNGTYEVNPHFAMCQKEINMVGSWDYSAQDYPIGIAFLKQARKLGVPIEELITHSYPLDQMNEAMETNVAQKGIKICYIAE</sequence>
<organism evidence="7 8">
    <name type="scientific">Clostridium facile</name>
    <dbReference type="NCBI Taxonomy" id="2763035"/>
    <lineage>
        <taxon>Bacteria</taxon>
        <taxon>Bacillati</taxon>
        <taxon>Bacillota</taxon>
        <taxon>Clostridia</taxon>
        <taxon>Eubacteriales</taxon>
        <taxon>Clostridiaceae</taxon>
        <taxon>Clostridium</taxon>
    </lineage>
</organism>
<dbReference type="InterPro" id="IPR050129">
    <property type="entry name" value="Zn_alcohol_dh"/>
</dbReference>
<protein>
    <submittedName>
        <fullName evidence="7">Zinc-binding dehydrogenase</fullName>
    </submittedName>
</protein>
<evidence type="ECO:0000256" key="1">
    <source>
        <dbReference type="ARBA" id="ARBA00022723"/>
    </source>
</evidence>
<reference evidence="7 8" key="1">
    <citation type="submission" date="2020-08" db="EMBL/GenBank/DDBJ databases">
        <title>Genome public.</title>
        <authorList>
            <person name="Liu C."/>
            <person name="Sun Q."/>
        </authorList>
    </citation>
    <scope>NUCLEOTIDE SEQUENCE [LARGE SCALE GENOMIC DNA]</scope>
    <source>
        <strain evidence="7 8">NSJ-27</strain>
    </source>
</reference>
<comment type="caution">
    <text evidence="7">The sequence shown here is derived from an EMBL/GenBank/DDBJ whole genome shotgun (WGS) entry which is preliminary data.</text>
</comment>
<evidence type="ECO:0000259" key="6">
    <source>
        <dbReference type="Pfam" id="PF08240"/>
    </source>
</evidence>
<keyword evidence="8" id="KW-1185">Reference proteome</keyword>
<feature type="domain" description="Alcohol dehydrogenase-like N-terminal" evidence="6">
    <location>
        <begin position="63"/>
        <end position="178"/>
    </location>
</feature>
<comment type="cofactor">
    <cofactor evidence="4">
        <name>Zn(2+)</name>
        <dbReference type="ChEBI" id="CHEBI:29105"/>
    </cofactor>
</comment>
<keyword evidence="1 4" id="KW-0479">Metal-binding</keyword>
<dbReference type="InterPro" id="IPR036291">
    <property type="entry name" value="NAD(P)-bd_dom_sf"/>
</dbReference>
<comment type="similarity">
    <text evidence="4">Belongs to the zinc-containing alcohol dehydrogenase family.</text>
</comment>
<accession>A0ABR7IQF9</accession>
<feature type="domain" description="Alcohol dehydrogenase-like C-terminal" evidence="5">
    <location>
        <begin position="230"/>
        <end position="366"/>
    </location>
</feature>
<keyword evidence="3" id="KW-0560">Oxidoreductase</keyword>
<evidence type="ECO:0000313" key="8">
    <source>
        <dbReference type="Proteomes" id="UP000649151"/>
    </source>
</evidence>
<dbReference type="InterPro" id="IPR011032">
    <property type="entry name" value="GroES-like_sf"/>
</dbReference>
<evidence type="ECO:0000256" key="3">
    <source>
        <dbReference type="ARBA" id="ARBA00023002"/>
    </source>
</evidence>
<dbReference type="PANTHER" id="PTHR43401:SF2">
    <property type="entry name" value="L-THREONINE 3-DEHYDROGENASE"/>
    <property type="match status" value="1"/>
</dbReference>
<proteinExistence type="inferred from homology"/>
<dbReference type="Proteomes" id="UP000649151">
    <property type="component" value="Unassembled WGS sequence"/>
</dbReference>
<dbReference type="InterPro" id="IPR013154">
    <property type="entry name" value="ADH-like_N"/>
</dbReference>
<keyword evidence="2 4" id="KW-0862">Zinc</keyword>
<dbReference type="RefSeq" id="WP_069989047.1">
    <property type="nucleotide sequence ID" value="NZ_JACOQK010000001.1"/>
</dbReference>
<dbReference type="EMBL" id="JACOQK010000001">
    <property type="protein sequence ID" value="MBC5787348.1"/>
    <property type="molecule type" value="Genomic_DNA"/>
</dbReference>
<gene>
    <name evidence="7" type="ORF">H8Z77_04810</name>
</gene>
<dbReference type="Gene3D" id="3.90.180.10">
    <property type="entry name" value="Medium-chain alcohol dehydrogenases, catalytic domain"/>
    <property type="match status" value="1"/>
</dbReference>
<dbReference type="InterPro" id="IPR002328">
    <property type="entry name" value="ADH_Zn_CS"/>
</dbReference>
<name>A0ABR7IQF9_9CLOT</name>
<dbReference type="SUPFAM" id="SSF51735">
    <property type="entry name" value="NAD(P)-binding Rossmann-fold domains"/>
    <property type="match status" value="1"/>
</dbReference>
<evidence type="ECO:0000313" key="7">
    <source>
        <dbReference type="EMBL" id="MBC5787348.1"/>
    </source>
</evidence>